<dbReference type="AlphaFoldDB" id="A0A367KVC4"/>
<feature type="compositionally biased region" description="Polar residues" evidence="1">
    <location>
        <begin position="7"/>
        <end position="21"/>
    </location>
</feature>
<feature type="compositionally biased region" description="Basic residues" evidence="1">
    <location>
        <begin position="97"/>
        <end position="109"/>
    </location>
</feature>
<gene>
    <name evidence="3" type="ORF">CU098_011694</name>
</gene>
<feature type="transmembrane region" description="Helical" evidence="2">
    <location>
        <begin position="229"/>
        <end position="248"/>
    </location>
</feature>
<keyword evidence="2" id="KW-1133">Transmembrane helix</keyword>
<dbReference type="OrthoDB" id="2287922at2759"/>
<evidence type="ECO:0000313" key="3">
    <source>
        <dbReference type="EMBL" id="RCI06158.1"/>
    </source>
</evidence>
<organism evidence="3 4">
    <name type="scientific">Rhizopus stolonifer</name>
    <name type="common">Rhizopus nigricans</name>
    <dbReference type="NCBI Taxonomy" id="4846"/>
    <lineage>
        <taxon>Eukaryota</taxon>
        <taxon>Fungi</taxon>
        <taxon>Fungi incertae sedis</taxon>
        <taxon>Mucoromycota</taxon>
        <taxon>Mucoromycotina</taxon>
        <taxon>Mucoromycetes</taxon>
        <taxon>Mucorales</taxon>
        <taxon>Mucorineae</taxon>
        <taxon>Rhizopodaceae</taxon>
        <taxon>Rhizopus</taxon>
    </lineage>
</organism>
<name>A0A367KVC4_RHIST</name>
<evidence type="ECO:0000256" key="2">
    <source>
        <dbReference type="SAM" id="Phobius"/>
    </source>
</evidence>
<keyword evidence="2" id="KW-0812">Transmembrane</keyword>
<keyword evidence="4" id="KW-1185">Reference proteome</keyword>
<feature type="transmembrane region" description="Helical" evidence="2">
    <location>
        <begin position="202"/>
        <end position="223"/>
    </location>
</feature>
<evidence type="ECO:0000313" key="4">
    <source>
        <dbReference type="Proteomes" id="UP000253551"/>
    </source>
</evidence>
<comment type="caution">
    <text evidence="3">The sequence shown here is derived from an EMBL/GenBank/DDBJ whole genome shotgun (WGS) entry which is preliminary data.</text>
</comment>
<feature type="region of interest" description="Disordered" evidence="1">
    <location>
        <begin position="88"/>
        <end position="162"/>
    </location>
</feature>
<feature type="region of interest" description="Disordered" evidence="1">
    <location>
        <begin position="1"/>
        <end position="21"/>
    </location>
</feature>
<protein>
    <submittedName>
        <fullName evidence="3">Uncharacterized protein</fullName>
    </submittedName>
</protein>
<keyword evidence="2" id="KW-0472">Membrane</keyword>
<dbReference type="EMBL" id="PJQM01000216">
    <property type="protein sequence ID" value="RCI06158.1"/>
    <property type="molecule type" value="Genomic_DNA"/>
</dbReference>
<dbReference type="Proteomes" id="UP000253551">
    <property type="component" value="Unassembled WGS sequence"/>
</dbReference>
<evidence type="ECO:0000256" key="1">
    <source>
        <dbReference type="SAM" id="MobiDB-lite"/>
    </source>
</evidence>
<sequence length="284" mass="32363">MEYSIYSLPQPSYSTPDNPSNPIVNETWPQKHTITRPDSAIALLSDIEDDDDVEQEETFDRISGILESLIQEANEAVKGIEQEREHFVKKPSVLTKRSSKTPKTTHHLLNKQNSEPRRTRKRSSHTPMSAHSALKKPLFRQSGSRPRSCSALLPRRPKQQQRHKCVHDSIKESFERLDNSIALVDSISRDLASTTTHGDKDLTALILILLINIPLIAIIFHFYTSTKSFYISLTCFWICLFVLAHLVMDRVSLKSISKHTSLPGSFTMKQSQFQTNALKRRNSV</sequence>
<reference evidence="3 4" key="1">
    <citation type="journal article" date="2018" name="G3 (Bethesda)">
        <title>Phylogenetic and Phylogenomic Definition of Rhizopus Species.</title>
        <authorList>
            <person name="Gryganskyi A.P."/>
            <person name="Golan J."/>
            <person name="Dolatabadi S."/>
            <person name="Mondo S."/>
            <person name="Robb S."/>
            <person name="Idnurm A."/>
            <person name="Muszewska A."/>
            <person name="Steczkiewicz K."/>
            <person name="Masonjones S."/>
            <person name="Liao H.L."/>
            <person name="Gajdeczka M.T."/>
            <person name="Anike F."/>
            <person name="Vuek A."/>
            <person name="Anishchenko I.M."/>
            <person name="Voigt K."/>
            <person name="de Hoog G.S."/>
            <person name="Smith M.E."/>
            <person name="Heitman J."/>
            <person name="Vilgalys R."/>
            <person name="Stajich J.E."/>
        </authorList>
    </citation>
    <scope>NUCLEOTIDE SEQUENCE [LARGE SCALE GENOMIC DNA]</scope>
    <source>
        <strain evidence="3 4">LSU 92-RS-03</strain>
    </source>
</reference>
<accession>A0A367KVC4</accession>
<proteinExistence type="predicted"/>